<dbReference type="HOGENOM" id="CLU_019743_0_0_1"/>
<dbReference type="SMART" id="SM01130">
    <property type="entry name" value="DHDPS"/>
    <property type="match status" value="1"/>
</dbReference>
<dbReference type="EMBL" id="CH476605">
    <property type="protein sequence ID" value="EAU31327.1"/>
    <property type="molecule type" value="Genomic_DNA"/>
</dbReference>
<evidence type="ECO:0000259" key="6">
    <source>
        <dbReference type="Pfam" id="PF00925"/>
    </source>
</evidence>
<evidence type="ECO:0000256" key="5">
    <source>
        <dbReference type="SAM" id="MobiDB-lite"/>
    </source>
</evidence>
<reference evidence="9" key="1">
    <citation type="submission" date="2005-09" db="EMBL/GenBank/DDBJ databases">
        <title>Annotation of the Aspergillus terreus NIH2624 genome.</title>
        <authorList>
            <person name="Birren B.W."/>
            <person name="Lander E.S."/>
            <person name="Galagan J.E."/>
            <person name="Nusbaum C."/>
            <person name="Devon K."/>
            <person name="Henn M."/>
            <person name="Ma L.-J."/>
            <person name="Jaffe D.B."/>
            <person name="Butler J."/>
            <person name="Alvarez P."/>
            <person name="Gnerre S."/>
            <person name="Grabherr M."/>
            <person name="Kleber M."/>
            <person name="Mauceli E.W."/>
            <person name="Brockman W."/>
            <person name="Rounsley S."/>
            <person name="Young S.K."/>
            <person name="LaButti K."/>
            <person name="Pushparaj V."/>
            <person name="DeCaprio D."/>
            <person name="Crawford M."/>
            <person name="Koehrsen M."/>
            <person name="Engels R."/>
            <person name="Montgomery P."/>
            <person name="Pearson M."/>
            <person name="Howarth C."/>
            <person name="Larson L."/>
            <person name="Luoma S."/>
            <person name="White J."/>
            <person name="Alvarado L."/>
            <person name="Kodira C.D."/>
            <person name="Zeng Q."/>
            <person name="Oleary S."/>
            <person name="Yandava C."/>
            <person name="Denning D.W."/>
            <person name="Nierman W.C."/>
            <person name="Milne T."/>
            <person name="Madden K."/>
        </authorList>
    </citation>
    <scope>NUCLEOTIDE SEQUENCE [LARGE SCALE GENOMIC DNA]</scope>
    <source>
        <strain evidence="9">NIH 2624 / FGSC A1156</strain>
    </source>
</reference>
<evidence type="ECO:0000256" key="1">
    <source>
        <dbReference type="ARBA" id="ARBA00008131"/>
    </source>
</evidence>
<dbReference type="InterPro" id="IPR032677">
    <property type="entry name" value="GTP_cyclohydro_II"/>
</dbReference>
<feature type="domain" description="GTP cyclohydrolase II" evidence="6">
    <location>
        <begin position="264"/>
        <end position="398"/>
    </location>
</feature>
<dbReference type="AlphaFoldDB" id="Q0CDT0"/>
<keyword evidence="2" id="KW-0547">Nucleotide-binding</keyword>
<sequence>MLATDTDNIPKPADGATIATSPTSANSRYSKHIVLTTYPGQSGIDPVPLEWGAPDAKSRGPVLVSRSGAHLKRRNALGAHGGSYAIYNALAIAAGDLPPDFRPDFRNSEPTFNFPWQPAWADKTKIVSMDPYGHDIVNQFRDELNAGWDIRPTMAVTRANMKLAEIGEAVREKKLDVDGSIVVDESGEVRVTKVAVEPVWYLPGVADRFGVDEATLRRALFEHTGGSYPELITRPDLKVFLPPIGGLTVYIFGPPERVSDENVRLALRIHDECNGSDVFQSDICTCRPYLAFGIREAIREAQNGGSGVVIYFRKEGRALGEVIKYLVYNARKRGGDTADKYFTRTENIAGVRDMRFQALMPDILHWLGIKKIDRMLSMSNMKHDAIVQSGIKILERVPIPEDMIPSDSRVEIDAKINAGYFTTGRQYTMEELAEVRGRGWEKWEDVTDPLYIRPKSSTIVIMTRVSPQPHVPRPGVWCPAVTFFNHDIDTLDLESQKKYYSYLSQTGLTGLVILGTNSEAFLLTREERKALIATAREAVGPDYPLMAGVGAHSTKQVLELAADAADAGANYVLVLPPAYFGKATTMPVVKRFFADVAAQSPLPVVLYNFPGVCNGVDLDSETITAIVRASAAARPDGVSNVVGVKLTCGSVAKITRLAATFSKDEFAVYGGQADFLVGGLAVGSAGCIGAFTNVFPKAASRVYQLYTTGHVAEAVELQKQTALAESPIKSGIAATKYAAAVFSAPKAGIVGAEEKLRPRTPYEEPAEAAKKTVRGAMAAVEEIERGL</sequence>
<keyword evidence="3" id="KW-0378">Hydrolase</keyword>
<evidence type="ECO:0000313" key="8">
    <source>
        <dbReference type="EMBL" id="EAU31327.1"/>
    </source>
</evidence>
<dbReference type="Pfam" id="PF00925">
    <property type="entry name" value="GTP_cyclohydro2"/>
    <property type="match status" value="1"/>
</dbReference>
<dbReference type="GO" id="GO:0009231">
    <property type="term" value="P:riboflavin biosynthetic process"/>
    <property type="evidence" value="ECO:0007669"/>
    <property type="project" value="InterPro"/>
</dbReference>
<dbReference type="GeneID" id="4353166"/>
<protein>
    <recommendedName>
        <fullName evidence="10">Aldolase</fullName>
    </recommendedName>
</protein>
<dbReference type="SUPFAM" id="SSF51569">
    <property type="entry name" value="Aldolase"/>
    <property type="match status" value="1"/>
</dbReference>
<dbReference type="RefSeq" id="XP_001216775.1">
    <property type="nucleotide sequence ID" value="XM_001216775.1"/>
</dbReference>
<dbReference type="eggNOG" id="KOG1284">
    <property type="taxonomic scope" value="Eukaryota"/>
</dbReference>
<evidence type="ECO:0000256" key="3">
    <source>
        <dbReference type="ARBA" id="ARBA00022801"/>
    </source>
</evidence>
<dbReference type="Pfam" id="PF00701">
    <property type="entry name" value="DHDPS"/>
    <property type="match status" value="1"/>
</dbReference>
<accession>Q0CDT0</accession>
<evidence type="ECO:0000256" key="2">
    <source>
        <dbReference type="ARBA" id="ARBA00022741"/>
    </source>
</evidence>
<organism evidence="8 9">
    <name type="scientific">Aspergillus terreus (strain NIH 2624 / FGSC A1156)</name>
    <dbReference type="NCBI Taxonomy" id="341663"/>
    <lineage>
        <taxon>Eukaryota</taxon>
        <taxon>Fungi</taxon>
        <taxon>Dikarya</taxon>
        <taxon>Ascomycota</taxon>
        <taxon>Pezizomycotina</taxon>
        <taxon>Eurotiomycetes</taxon>
        <taxon>Eurotiomycetidae</taxon>
        <taxon>Eurotiales</taxon>
        <taxon>Aspergillaceae</taxon>
        <taxon>Aspergillus</taxon>
        <taxon>Aspergillus subgen. Circumdati</taxon>
    </lineage>
</organism>
<dbReference type="STRING" id="341663.Q0CDT0"/>
<dbReference type="GO" id="GO:0005525">
    <property type="term" value="F:GTP binding"/>
    <property type="evidence" value="ECO:0007669"/>
    <property type="project" value="UniProtKB-KW"/>
</dbReference>
<evidence type="ECO:0000313" key="9">
    <source>
        <dbReference type="Proteomes" id="UP000007963"/>
    </source>
</evidence>
<dbReference type="Gene3D" id="3.20.20.70">
    <property type="entry name" value="Aldolase class I"/>
    <property type="match status" value="1"/>
</dbReference>
<evidence type="ECO:0000256" key="4">
    <source>
        <dbReference type="ARBA" id="ARBA00023134"/>
    </source>
</evidence>
<dbReference type="PANTHER" id="PTHR47259:SF2">
    <property type="entry name" value="URACIL-REGULATED PROTEIN 1"/>
    <property type="match status" value="1"/>
</dbReference>
<proteinExistence type="inferred from homology"/>
<dbReference type="InterPro" id="IPR002220">
    <property type="entry name" value="DapA-like"/>
</dbReference>
<feature type="domain" description="GTP cyclohydrolase N-terminal" evidence="7">
    <location>
        <begin position="31"/>
        <end position="223"/>
    </location>
</feature>
<evidence type="ECO:0008006" key="10">
    <source>
        <dbReference type="Google" id="ProtNLM"/>
    </source>
</evidence>
<feature type="region of interest" description="Disordered" evidence="5">
    <location>
        <begin position="1"/>
        <end position="23"/>
    </location>
</feature>
<dbReference type="Gene3D" id="3.40.50.10990">
    <property type="entry name" value="GTP cyclohydrolase II"/>
    <property type="match status" value="1"/>
</dbReference>
<dbReference type="InterPro" id="IPR000926">
    <property type="entry name" value="RibA"/>
</dbReference>
<dbReference type="Proteomes" id="UP000007963">
    <property type="component" value="Unassembled WGS sequence"/>
</dbReference>
<dbReference type="PANTHER" id="PTHR47259">
    <property type="match status" value="1"/>
</dbReference>
<dbReference type="GO" id="GO:0016829">
    <property type="term" value="F:lyase activity"/>
    <property type="evidence" value="ECO:0007669"/>
    <property type="project" value="InterPro"/>
</dbReference>
<dbReference type="OrthoDB" id="57939at2759"/>
<dbReference type="NCBIfam" id="NF005536">
    <property type="entry name" value="PRK07198.1"/>
    <property type="match status" value="1"/>
</dbReference>
<dbReference type="PRINTS" id="PR00146">
    <property type="entry name" value="DHPICSNTHASE"/>
</dbReference>
<keyword evidence="4" id="KW-0342">GTP-binding</keyword>
<comment type="similarity">
    <text evidence="1">Belongs to the GTP cyclohydrolase II family.</text>
</comment>
<dbReference type="CDD" id="cd00408">
    <property type="entry name" value="DHDPS-like"/>
    <property type="match status" value="1"/>
</dbReference>
<dbReference type="Pfam" id="PF12471">
    <property type="entry name" value="GTP_CH_N"/>
    <property type="match status" value="1"/>
</dbReference>
<dbReference type="CDD" id="cd00641">
    <property type="entry name" value="GTP_cyclohydro2"/>
    <property type="match status" value="1"/>
</dbReference>
<gene>
    <name evidence="8" type="ORF">ATEG_08154</name>
</gene>
<dbReference type="GO" id="GO:0003935">
    <property type="term" value="F:GTP cyclohydrolase II activity"/>
    <property type="evidence" value="ECO:0007669"/>
    <property type="project" value="InterPro"/>
</dbReference>
<dbReference type="VEuPathDB" id="FungiDB:ATEG_08154"/>
<name>Q0CDT0_ASPTN</name>
<dbReference type="OMA" id="KWEDITI"/>
<dbReference type="SUPFAM" id="SSF142695">
    <property type="entry name" value="RibA-like"/>
    <property type="match status" value="1"/>
</dbReference>
<dbReference type="InterPro" id="IPR013785">
    <property type="entry name" value="Aldolase_TIM"/>
</dbReference>
<dbReference type="InterPro" id="IPR022163">
    <property type="entry name" value="GTP_CH_N"/>
</dbReference>
<dbReference type="InterPro" id="IPR036144">
    <property type="entry name" value="RibA-like_sf"/>
</dbReference>
<evidence type="ECO:0000259" key="7">
    <source>
        <dbReference type="Pfam" id="PF12471"/>
    </source>
</evidence>